<dbReference type="PANTHER" id="PTHR43156:SF2">
    <property type="entry name" value="STAGE II SPORULATION PROTEIN E"/>
    <property type="match status" value="1"/>
</dbReference>
<keyword evidence="2" id="KW-0597">Phosphoprotein</keyword>
<protein>
    <recommendedName>
        <fullName evidence="3">Response regulatory domain-containing protein</fullName>
    </recommendedName>
</protein>
<dbReference type="InterPro" id="IPR036890">
    <property type="entry name" value="HATPase_C_sf"/>
</dbReference>
<dbReference type="PROSITE" id="PS50110">
    <property type="entry name" value="RESPONSE_REGULATORY"/>
    <property type="match status" value="1"/>
</dbReference>
<dbReference type="InterPro" id="IPR052016">
    <property type="entry name" value="Bact_Sigma-Reg"/>
</dbReference>
<evidence type="ECO:0000256" key="2">
    <source>
        <dbReference type="PROSITE-ProRule" id="PRU00169"/>
    </source>
</evidence>
<dbReference type="RefSeq" id="WP_192507545.1">
    <property type="nucleotide sequence ID" value="NZ_AQGV01000012.1"/>
</dbReference>
<dbReference type="InterPro" id="IPR011006">
    <property type="entry name" value="CheY-like_superfamily"/>
</dbReference>
<name>A0ABR9ED04_9GAMM</name>
<dbReference type="PANTHER" id="PTHR43156">
    <property type="entry name" value="STAGE II SPORULATION PROTEIN E-RELATED"/>
    <property type="match status" value="1"/>
</dbReference>
<sequence length="487" mass="54523">MNEPIYHRRFSLIAPAVTEIRHVLKHVLSGLAVLSDDLDAAGLVITEYLTNLLRHSKGEDETIVLLITRNKTGDYTLEVIDNLTPYDLFACNESDWDINSGILVEGGMGVELIRHYFPKAAYTSKRSKNHFSIPLTQGKNKPKAVYVDDDLAQLALINAYLKDDYDVIVCQELSEAWQAITLHDVQVLILDYQLQKQTSEPLLTKLNGSDHRSTLSVVMLTGTDSDDTITRINRLGIDDYLVKPVKKIRLLQSLERVTNRVKAFEYQIEAPRSIDNYRLNEGFNAHLFGSIEVGDGGDFFMPIPNQQNGFILGDMMGHGIQARKESFAIKGFVRGFLASKPNCNELLNTLNQALYEEQLCKNSLVTLLAGYVSEGHFYWLNAGHPPPIVIKSNGTLSELAGVDPLLGLSSEHQYEVYSVSLKDVLHILVYTDGLFDNRETDESGLLQLKQILPNLTLSQSEFASTLWHNSQVSLTKEIDDASLIVIN</sequence>
<evidence type="ECO:0000313" key="5">
    <source>
        <dbReference type="Proteomes" id="UP000615755"/>
    </source>
</evidence>
<dbReference type="Pfam" id="PF13581">
    <property type="entry name" value="HATPase_c_2"/>
    <property type="match status" value="1"/>
</dbReference>
<proteinExistence type="predicted"/>
<dbReference type="InterPro" id="IPR003594">
    <property type="entry name" value="HATPase_dom"/>
</dbReference>
<evidence type="ECO:0000259" key="3">
    <source>
        <dbReference type="PROSITE" id="PS50110"/>
    </source>
</evidence>
<dbReference type="CDD" id="cd00156">
    <property type="entry name" value="REC"/>
    <property type="match status" value="1"/>
</dbReference>
<gene>
    <name evidence="4" type="ORF">PAUR_a1800</name>
</gene>
<dbReference type="SUPFAM" id="SSF81606">
    <property type="entry name" value="PP2C-like"/>
    <property type="match status" value="1"/>
</dbReference>
<dbReference type="Gene3D" id="3.40.50.2300">
    <property type="match status" value="1"/>
</dbReference>
<dbReference type="EMBL" id="AQGV01000012">
    <property type="protein sequence ID" value="MBE0368239.1"/>
    <property type="molecule type" value="Genomic_DNA"/>
</dbReference>
<comment type="caution">
    <text evidence="4">The sequence shown here is derived from an EMBL/GenBank/DDBJ whole genome shotgun (WGS) entry which is preliminary data.</text>
</comment>
<dbReference type="SMART" id="SM00331">
    <property type="entry name" value="PP2C_SIG"/>
    <property type="match status" value="1"/>
</dbReference>
<dbReference type="SUPFAM" id="SSF52172">
    <property type="entry name" value="CheY-like"/>
    <property type="match status" value="1"/>
</dbReference>
<keyword evidence="1" id="KW-0378">Hydrolase</keyword>
<dbReference type="Gene3D" id="3.60.40.10">
    <property type="entry name" value="PPM-type phosphatase domain"/>
    <property type="match status" value="1"/>
</dbReference>
<dbReference type="SMART" id="SM00448">
    <property type="entry name" value="REC"/>
    <property type="match status" value="1"/>
</dbReference>
<dbReference type="Pfam" id="PF00072">
    <property type="entry name" value="Response_reg"/>
    <property type="match status" value="1"/>
</dbReference>
<dbReference type="Proteomes" id="UP000615755">
    <property type="component" value="Unassembled WGS sequence"/>
</dbReference>
<dbReference type="Pfam" id="PF07228">
    <property type="entry name" value="SpoIIE"/>
    <property type="match status" value="1"/>
</dbReference>
<organism evidence="4 5">
    <name type="scientific">Pseudoalteromonas aurantia 208</name>
    <dbReference type="NCBI Taxonomy" id="1314867"/>
    <lineage>
        <taxon>Bacteria</taxon>
        <taxon>Pseudomonadati</taxon>
        <taxon>Pseudomonadota</taxon>
        <taxon>Gammaproteobacteria</taxon>
        <taxon>Alteromonadales</taxon>
        <taxon>Pseudoalteromonadaceae</taxon>
        <taxon>Pseudoalteromonas</taxon>
    </lineage>
</organism>
<dbReference type="InterPro" id="IPR001932">
    <property type="entry name" value="PPM-type_phosphatase-like_dom"/>
</dbReference>
<evidence type="ECO:0000256" key="1">
    <source>
        <dbReference type="ARBA" id="ARBA00022801"/>
    </source>
</evidence>
<dbReference type="Gene3D" id="3.30.565.10">
    <property type="entry name" value="Histidine kinase-like ATPase, C-terminal domain"/>
    <property type="match status" value="1"/>
</dbReference>
<evidence type="ECO:0000313" key="4">
    <source>
        <dbReference type="EMBL" id="MBE0368239.1"/>
    </source>
</evidence>
<dbReference type="InterPro" id="IPR036457">
    <property type="entry name" value="PPM-type-like_dom_sf"/>
</dbReference>
<accession>A0ABR9ED04</accession>
<feature type="domain" description="Response regulatory" evidence="3">
    <location>
        <begin position="143"/>
        <end position="258"/>
    </location>
</feature>
<dbReference type="InterPro" id="IPR001789">
    <property type="entry name" value="Sig_transdc_resp-reg_receiver"/>
</dbReference>
<feature type="modified residue" description="4-aspartylphosphate" evidence="2">
    <location>
        <position position="191"/>
    </location>
</feature>
<keyword evidence="5" id="KW-1185">Reference proteome</keyword>
<reference evidence="4 5" key="1">
    <citation type="submission" date="2015-03" db="EMBL/GenBank/DDBJ databases">
        <title>Genome sequence of Pseudoalteromonas aurantia.</title>
        <authorList>
            <person name="Xie B.-B."/>
            <person name="Rong J.-C."/>
            <person name="Qin Q.-L."/>
            <person name="Zhang Y.-Z."/>
        </authorList>
    </citation>
    <scope>NUCLEOTIDE SEQUENCE [LARGE SCALE GENOMIC DNA]</scope>
    <source>
        <strain evidence="4 5">208</strain>
    </source>
</reference>